<sequence length="150" mass="17595">MYLAELRDALLTARGIDVDESTISRTLHRRGFSRKKVTRAALERNEELRNQFQLLVGANLTTEMLVFLDEAACNRHTFNRPYAWSPAQKRARRWDFFVRGQRSWTAESFEQYVDALLDEMNPYPMKNSVLVMDNAAQHHFDGLREMVEAR</sequence>
<name>A0ACB8ADD9_9AGAM</name>
<gene>
    <name evidence="1" type="ORF">BJ138DRAFT_1101579</name>
</gene>
<evidence type="ECO:0000313" key="1">
    <source>
        <dbReference type="EMBL" id="KAH7910742.1"/>
    </source>
</evidence>
<proteinExistence type="predicted"/>
<evidence type="ECO:0000313" key="2">
    <source>
        <dbReference type="Proteomes" id="UP000790377"/>
    </source>
</evidence>
<comment type="caution">
    <text evidence="1">The sequence shown here is derived from an EMBL/GenBank/DDBJ whole genome shotgun (WGS) entry which is preliminary data.</text>
</comment>
<protein>
    <submittedName>
        <fullName evidence="1">Uncharacterized protein</fullName>
    </submittedName>
</protein>
<dbReference type="Proteomes" id="UP000790377">
    <property type="component" value="Unassembled WGS sequence"/>
</dbReference>
<accession>A0ACB8ADD9</accession>
<organism evidence="1 2">
    <name type="scientific">Hygrophoropsis aurantiaca</name>
    <dbReference type="NCBI Taxonomy" id="72124"/>
    <lineage>
        <taxon>Eukaryota</taxon>
        <taxon>Fungi</taxon>
        <taxon>Dikarya</taxon>
        <taxon>Basidiomycota</taxon>
        <taxon>Agaricomycotina</taxon>
        <taxon>Agaricomycetes</taxon>
        <taxon>Agaricomycetidae</taxon>
        <taxon>Boletales</taxon>
        <taxon>Coniophorineae</taxon>
        <taxon>Hygrophoropsidaceae</taxon>
        <taxon>Hygrophoropsis</taxon>
    </lineage>
</organism>
<reference evidence="1" key="1">
    <citation type="journal article" date="2021" name="New Phytol.">
        <title>Evolutionary innovations through gain and loss of genes in the ectomycorrhizal Boletales.</title>
        <authorList>
            <person name="Wu G."/>
            <person name="Miyauchi S."/>
            <person name="Morin E."/>
            <person name="Kuo A."/>
            <person name="Drula E."/>
            <person name="Varga T."/>
            <person name="Kohler A."/>
            <person name="Feng B."/>
            <person name="Cao Y."/>
            <person name="Lipzen A."/>
            <person name="Daum C."/>
            <person name="Hundley H."/>
            <person name="Pangilinan J."/>
            <person name="Johnson J."/>
            <person name="Barry K."/>
            <person name="LaButti K."/>
            <person name="Ng V."/>
            <person name="Ahrendt S."/>
            <person name="Min B."/>
            <person name="Choi I.G."/>
            <person name="Park H."/>
            <person name="Plett J.M."/>
            <person name="Magnuson J."/>
            <person name="Spatafora J.W."/>
            <person name="Nagy L.G."/>
            <person name="Henrissat B."/>
            <person name="Grigoriev I.V."/>
            <person name="Yang Z.L."/>
            <person name="Xu J."/>
            <person name="Martin F.M."/>
        </authorList>
    </citation>
    <scope>NUCLEOTIDE SEQUENCE</scope>
    <source>
        <strain evidence="1">ATCC 28755</strain>
    </source>
</reference>
<dbReference type="EMBL" id="MU267701">
    <property type="protein sequence ID" value="KAH7910742.1"/>
    <property type="molecule type" value="Genomic_DNA"/>
</dbReference>
<keyword evidence="2" id="KW-1185">Reference proteome</keyword>